<dbReference type="PANTHER" id="PTHR32322">
    <property type="entry name" value="INNER MEMBRANE TRANSPORTER"/>
    <property type="match status" value="1"/>
</dbReference>
<evidence type="ECO:0000256" key="7">
    <source>
        <dbReference type="SAM" id="Phobius"/>
    </source>
</evidence>
<evidence type="ECO:0000256" key="6">
    <source>
        <dbReference type="ARBA" id="ARBA00023136"/>
    </source>
</evidence>
<feature type="domain" description="EamA" evidence="8">
    <location>
        <begin position="170"/>
        <end position="303"/>
    </location>
</feature>
<sequence>METDNLGRIQRSGTKIIKRANSLSILATVTAVFLWSTSFVATKIAYDSFTPLTLGAIRFLIATIILGIIMKFAKQDLKKPSRKDLGYISLSGLLGITIFYSMENIGVKLTTASNAALIVASYPAITVLFDFLLTRKRITWIKGLGIALAVIGVYQITYHSPNQGGSQQLFGSVILILAGVAFTFYTFTTSKSVAKYSLITVSFYQTLAGSLAFIPLSIIERSSWKIPTIESVIIVLYLGIFCSVIAFLLYNYGLRNISSGSAVALLNLVPVFGVLFSILFLNEVIGIYHLIGGLIVILGVFLSALEPNSKQPGGENHE</sequence>
<proteinExistence type="inferred from homology"/>
<evidence type="ECO:0000256" key="4">
    <source>
        <dbReference type="ARBA" id="ARBA00022692"/>
    </source>
</evidence>
<gene>
    <name evidence="9" type="ORF">F8165_29030</name>
</gene>
<feature type="transmembrane region" description="Helical" evidence="7">
    <location>
        <begin position="287"/>
        <end position="305"/>
    </location>
</feature>
<feature type="transmembrane region" description="Helical" evidence="7">
    <location>
        <begin position="169"/>
        <end position="187"/>
    </location>
</feature>
<dbReference type="InterPro" id="IPR050638">
    <property type="entry name" value="AA-Vitamin_Transporters"/>
</dbReference>
<feature type="transmembrane region" description="Helical" evidence="7">
    <location>
        <begin position="140"/>
        <end position="157"/>
    </location>
</feature>
<dbReference type="GO" id="GO:0005886">
    <property type="term" value="C:plasma membrane"/>
    <property type="evidence" value="ECO:0007669"/>
    <property type="project" value="UniProtKB-SubCell"/>
</dbReference>
<keyword evidence="6 7" id="KW-0472">Membrane</keyword>
<dbReference type="AlphaFoldDB" id="A0AAN6B4T4"/>
<dbReference type="SUPFAM" id="SSF103481">
    <property type="entry name" value="Multidrug resistance efflux transporter EmrE"/>
    <property type="match status" value="2"/>
</dbReference>
<evidence type="ECO:0000313" key="10">
    <source>
        <dbReference type="Proteomes" id="UP000461739"/>
    </source>
</evidence>
<feature type="transmembrane region" description="Helical" evidence="7">
    <location>
        <begin position="262"/>
        <end position="281"/>
    </location>
</feature>
<comment type="subcellular location">
    <subcellularLocation>
        <location evidence="1">Cell membrane</location>
        <topology evidence="1">Multi-pass membrane protein</topology>
    </subcellularLocation>
</comment>
<dbReference type="Proteomes" id="UP000461739">
    <property type="component" value="Unassembled WGS sequence"/>
</dbReference>
<comment type="caution">
    <text evidence="9">The sequence shown here is derived from an EMBL/GenBank/DDBJ whole genome shotgun (WGS) entry which is preliminary data.</text>
</comment>
<name>A0AAN6B4T4_BACCE</name>
<keyword evidence="3" id="KW-1003">Cell membrane</keyword>
<evidence type="ECO:0000256" key="5">
    <source>
        <dbReference type="ARBA" id="ARBA00022989"/>
    </source>
</evidence>
<reference evidence="9 10" key="1">
    <citation type="submission" date="2019-10" db="EMBL/GenBank/DDBJ databases">
        <title>Bacillus from the desert of Cuatro Cinegas, Coahuila.</title>
        <authorList>
            <person name="Olmedo-Alvarez G."/>
            <person name="Saldana S."/>
            <person name="Barcelo D."/>
        </authorList>
    </citation>
    <scope>NUCLEOTIDE SEQUENCE [LARGE SCALE GENOMIC DNA]</scope>
    <source>
        <strain evidence="9 10">CH316_11T</strain>
    </source>
</reference>
<protein>
    <submittedName>
        <fullName evidence="9">EamA family transporter</fullName>
    </submittedName>
</protein>
<dbReference type="InterPro" id="IPR000620">
    <property type="entry name" value="EamA_dom"/>
</dbReference>
<dbReference type="RefSeq" id="WP_097996481.1">
    <property type="nucleotide sequence ID" value="NZ_WBPI01000027.1"/>
</dbReference>
<evidence type="ECO:0000256" key="1">
    <source>
        <dbReference type="ARBA" id="ARBA00004651"/>
    </source>
</evidence>
<evidence type="ECO:0000313" key="9">
    <source>
        <dbReference type="EMBL" id="KAB2446143.1"/>
    </source>
</evidence>
<feature type="transmembrane region" description="Helical" evidence="7">
    <location>
        <begin position="114"/>
        <end position="133"/>
    </location>
</feature>
<accession>A0AAN6B4T4</accession>
<feature type="domain" description="EamA" evidence="8">
    <location>
        <begin position="24"/>
        <end position="157"/>
    </location>
</feature>
<keyword evidence="5 7" id="KW-1133">Transmembrane helix</keyword>
<dbReference type="PANTHER" id="PTHR32322:SF18">
    <property type="entry name" value="S-ADENOSYLMETHIONINE_S-ADENOSYLHOMOCYSTEINE TRANSPORTER"/>
    <property type="match status" value="1"/>
</dbReference>
<feature type="transmembrane region" description="Helical" evidence="7">
    <location>
        <begin position="52"/>
        <end position="73"/>
    </location>
</feature>
<feature type="transmembrane region" description="Helical" evidence="7">
    <location>
        <begin position="21"/>
        <end position="46"/>
    </location>
</feature>
<evidence type="ECO:0000256" key="3">
    <source>
        <dbReference type="ARBA" id="ARBA00022475"/>
    </source>
</evidence>
<dbReference type="Pfam" id="PF00892">
    <property type="entry name" value="EamA"/>
    <property type="match status" value="2"/>
</dbReference>
<feature type="transmembrane region" description="Helical" evidence="7">
    <location>
        <begin position="231"/>
        <end position="250"/>
    </location>
</feature>
<feature type="transmembrane region" description="Helical" evidence="7">
    <location>
        <begin position="85"/>
        <end position="102"/>
    </location>
</feature>
<evidence type="ECO:0000259" key="8">
    <source>
        <dbReference type="Pfam" id="PF00892"/>
    </source>
</evidence>
<comment type="similarity">
    <text evidence="2">Belongs to the EamA transporter family.</text>
</comment>
<dbReference type="EMBL" id="WBPI01000027">
    <property type="protein sequence ID" value="KAB2446143.1"/>
    <property type="molecule type" value="Genomic_DNA"/>
</dbReference>
<dbReference type="InterPro" id="IPR037185">
    <property type="entry name" value="EmrE-like"/>
</dbReference>
<keyword evidence="4 7" id="KW-0812">Transmembrane</keyword>
<organism evidence="9 10">
    <name type="scientific">Bacillus cereus</name>
    <dbReference type="NCBI Taxonomy" id="1396"/>
    <lineage>
        <taxon>Bacteria</taxon>
        <taxon>Bacillati</taxon>
        <taxon>Bacillota</taxon>
        <taxon>Bacilli</taxon>
        <taxon>Bacillales</taxon>
        <taxon>Bacillaceae</taxon>
        <taxon>Bacillus</taxon>
        <taxon>Bacillus cereus group</taxon>
    </lineage>
</organism>
<dbReference type="Gene3D" id="1.10.3730.20">
    <property type="match status" value="1"/>
</dbReference>
<evidence type="ECO:0000256" key="2">
    <source>
        <dbReference type="ARBA" id="ARBA00007362"/>
    </source>
</evidence>
<feature type="transmembrane region" description="Helical" evidence="7">
    <location>
        <begin position="199"/>
        <end position="219"/>
    </location>
</feature>